<dbReference type="EMBL" id="FUZA01000002">
    <property type="protein sequence ID" value="SKB85623.1"/>
    <property type="molecule type" value="Genomic_DNA"/>
</dbReference>
<proteinExistence type="predicted"/>
<keyword evidence="1" id="KW-1133">Transmembrane helix</keyword>
<accession>A0A1T5ENS2</accession>
<keyword evidence="4" id="KW-1185">Reference proteome</keyword>
<dbReference type="Gene3D" id="3.30.565.10">
    <property type="entry name" value="Histidine kinase-like ATPase, C-terminal domain"/>
    <property type="match status" value="1"/>
</dbReference>
<sequence length="361" mass="41235">MKKSVIQLLHAGYWLLYQCLFTFIFMLSRNASSADLNDWDDWLTLLTIATITGGASFYTFYSWLMPRYLTAGRISTFVRSGLLAIIGLASVATVIVSLLFTLIIYILFEKLDFFLFTFKDNIWLISGFALLAVANAFIGTVFRGFITWYEDRKEKEALISSKLRTELALLKAQINPHFLFNTLNNIDILIEHDPGTASVYLNKLSDLLRYILYEIQADWIPLSRELEYIKKYIDLQKIRTNNDEFVTFEIIGPIDGINIAPMIFVPFIENAFKHAANKRNPGAIRISVRVTDDQVQFQCINAAGRKLSASTEKPSGLGNSLLKQRLSLIYKDAHQLTLQENINEYAVNLILPIKMHELSAY</sequence>
<name>A0A1T5ENS2_9BACT</name>
<feature type="transmembrane region" description="Helical" evidence="1">
    <location>
        <begin position="123"/>
        <end position="146"/>
    </location>
</feature>
<dbReference type="AlphaFoldDB" id="A0A1T5ENS2"/>
<evidence type="ECO:0000313" key="4">
    <source>
        <dbReference type="Proteomes" id="UP000190897"/>
    </source>
</evidence>
<dbReference type="GO" id="GO:0016020">
    <property type="term" value="C:membrane"/>
    <property type="evidence" value="ECO:0007669"/>
    <property type="project" value="InterPro"/>
</dbReference>
<keyword evidence="3" id="KW-0418">Kinase</keyword>
<organism evidence="3 4">
    <name type="scientific">Dyadobacter psychrophilus</name>
    <dbReference type="NCBI Taxonomy" id="651661"/>
    <lineage>
        <taxon>Bacteria</taxon>
        <taxon>Pseudomonadati</taxon>
        <taxon>Bacteroidota</taxon>
        <taxon>Cytophagia</taxon>
        <taxon>Cytophagales</taxon>
        <taxon>Spirosomataceae</taxon>
        <taxon>Dyadobacter</taxon>
    </lineage>
</organism>
<feature type="transmembrane region" description="Helical" evidence="1">
    <location>
        <begin position="42"/>
        <end position="61"/>
    </location>
</feature>
<keyword evidence="3" id="KW-0808">Transferase</keyword>
<dbReference type="SUPFAM" id="SSF55874">
    <property type="entry name" value="ATPase domain of HSP90 chaperone/DNA topoisomerase II/histidine kinase"/>
    <property type="match status" value="1"/>
</dbReference>
<dbReference type="InterPro" id="IPR050640">
    <property type="entry name" value="Bact_2-comp_sensor_kinase"/>
</dbReference>
<feature type="domain" description="Signal transduction histidine kinase internal region" evidence="2">
    <location>
        <begin position="166"/>
        <end position="242"/>
    </location>
</feature>
<dbReference type="Proteomes" id="UP000190897">
    <property type="component" value="Unassembled WGS sequence"/>
</dbReference>
<keyword evidence="1" id="KW-0812">Transmembrane</keyword>
<evidence type="ECO:0000259" key="2">
    <source>
        <dbReference type="Pfam" id="PF06580"/>
    </source>
</evidence>
<dbReference type="InterPro" id="IPR010559">
    <property type="entry name" value="Sig_transdc_His_kin_internal"/>
</dbReference>
<keyword evidence="1" id="KW-0472">Membrane</keyword>
<evidence type="ECO:0000313" key="3">
    <source>
        <dbReference type="EMBL" id="SKB85623.1"/>
    </source>
</evidence>
<dbReference type="Pfam" id="PF06580">
    <property type="entry name" value="His_kinase"/>
    <property type="match status" value="1"/>
</dbReference>
<gene>
    <name evidence="3" type="ORF">SAMN05660293_02643</name>
</gene>
<feature type="transmembrane region" description="Helical" evidence="1">
    <location>
        <begin position="12"/>
        <end position="30"/>
    </location>
</feature>
<dbReference type="OrthoDB" id="9792992at2"/>
<dbReference type="RefSeq" id="WP_082215103.1">
    <property type="nucleotide sequence ID" value="NZ_FUZA01000002.1"/>
</dbReference>
<evidence type="ECO:0000256" key="1">
    <source>
        <dbReference type="SAM" id="Phobius"/>
    </source>
</evidence>
<dbReference type="PANTHER" id="PTHR34220:SF7">
    <property type="entry name" value="SENSOR HISTIDINE KINASE YPDA"/>
    <property type="match status" value="1"/>
</dbReference>
<protein>
    <submittedName>
        <fullName evidence="3">Histidine kinase</fullName>
    </submittedName>
</protein>
<reference evidence="4" key="1">
    <citation type="submission" date="2017-02" db="EMBL/GenBank/DDBJ databases">
        <authorList>
            <person name="Varghese N."/>
            <person name="Submissions S."/>
        </authorList>
    </citation>
    <scope>NUCLEOTIDE SEQUENCE [LARGE SCALE GENOMIC DNA]</scope>
    <source>
        <strain evidence="4">DSM 22270</strain>
    </source>
</reference>
<dbReference type="STRING" id="651661.SAMN05660293_02643"/>
<dbReference type="GO" id="GO:0000155">
    <property type="term" value="F:phosphorelay sensor kinase activity"/>
    <property type="evidence" value="ECO:0007669"/>
    <property type="project" value="InterPro"/>
</dbReference>
<dbReference type="InterPro" id="IPR036890">
    <property type="entry name" value="HATPase_C_sf"/>
</dbReference>
<feature type="transmembrane region" description="Helical" evidence="1">
    <location>
        <begin position="82"/>
        <end position="108"/>
    </location>
</feature>
<dbReference type="PANTHER" id="PTHR34220">
    <property type="entry name" value="SENSOR HISTIDINE KINASE YPDA"/>
    <property type="match status" value="1"/>
</dbReference>